<gene>
    <name evidence="1" type="ORF">EZS28_047073</name>
</gene>
<dbReference type="Proteomes" id="UP000324800">
    <property type="component" value="Unassembled WGS sequence"/>
</dbReference>
<name>A0A5J4TI25_9EUKA</name>
<accession>A0A5J4TI25</accession>
<proteinExistence type="predicted"/>
<organism evidence="1 2">
    <name type="scientific">Streblomastix strix</name>
    <dbReference type="NCBI Taxonomy" id="222440"/>
    <lineage>
        <taxon>Eukaryota</taxon>
        <taxon>Metamonada</taxon>
        <taxon>Preaxostyla</taxon>
        <taxon>Oxymonadida</taxon>
        <taxon>Streblomastigidae</taxon>
        <taxon>Streblomastix</taxon>
    </lineage>
</organism>
<dbReference type="EMBL" id="SNRW01031477">
    <property type="protein sequence ID" value="KAA6357400.1"/>
    <property type="molecule type" value="Genomic_DNA"/>
</dbReference>
<protein>
    <submittedName>
        <fullName evidence="1">Uncharacterized protein</fullName>
    </submittedName>
</protein>
<evidence type="ECO:0000313" key="1">
    <source>
        <dbReference type="EMBL" id="KAA6357400.1"/>
    </source>
</evidence>
<reference evidence="1 2" key="1">
    <citation type="submission" date="2019-03" db="EMBL/GenBank/DDBJ databases">
        <title>Single cell metagenomics reveals metabolic interactions within the superorganism composed of flagellate Streblomastix strix and complex community of Bacteroidetes bacteria on its surface.</title>
        <authorList>
            <person name="Treitli S.C."/>
            <person name="Kolisko M."/>
            <person name="Husnik F."/>
            <person name="Keeling P."/>
            <person name="Hampl V."/>
        </authorList>
    </citation>
    <scope>NUCLEOTIDE SEQUENCE [LARGE SCALE GENOMIC DNA]</scope>
    <source>
        <strain evidence="1">ST1C</strain>
    </source>
</reference>
<comment type="caution">
    <text evidence="1">The sequence shown here is derived from an EMBL/GenBank/DDBJ whole genome shotgun (WGS) entry which is preliminary data.</text>
</comment>
<evidence type="ECO:0000313" key="2">
    <source>
        <dbReference type="Proteomes" id="UP000324800"/>
    </source>
</evidence>
<sequence length="104" mass="11778">MDVIDKEDEDVIMNVIKNHLTIKAEKFQLVFMVFVEERLNLQNREFAIKSSDISNGSKYCRNIPGDNSDKGEQLENGESIVSGFDIIESLFNVSSQVLLSEFCA</sequence>
<dbReference type="AlphaFoldDB" id="A0A5J4TI25"/>